<feature type="compositionally biased region" description="Low complexity" evidence="8">
    <location>
        <begin position="497"/>
        <end position="515"/>
    </location>
</feature>
<dbReference type="InterPro" id="IPR005635">
    <property type="entry name" value="Inner_centromere_prot_ARK-bd"/>
</dbReference>
<keyword evidence="11" id="KW-1185">Reference proteome</keyword>
<evidence type="ECO:0000256" key="5">
    <source>
        <dbReference type="ARBA" id="ARBA00022829"/>
    </source>
</evidence>
<accession>A0ABR3J6U1</accession>
<feature type="compositionally biased region" description="Polar residues" evidence="8">
    <location>
        <begin position="1094"/>
        <end position="1103"/>
    </location>
</feature>
<protein>
    <recommendedName>
        <fullName evidence="9">Inner centromere protein ARK-binding domain-containing protein</fullName>
    </recommendedName>
</protein>
<comment type="subcellular location">
    <subcellularLocation>
        <location evidence="2">Cytoplasm</location>
        <location evidence="2">Cytoskeleton</location>
        <location evidence="2">Spindle</location>
    </subcellularLocation>
    <subcellularLocation>
        <location evidence="1">Nucleus</location>
    </subcellularLocation>
</comment>
<dbReference type="EMBL" id="JASNQZ010000011">
    <property type="protein sequence ID" value="KAL0951208.1"/>
    <property type="molecule type" value="Genomic_DNA"/>
</dbReference>
<evidence type="ECO:0000259" key="9">
    <source>
        <dbReference type="Pfam" id="PF03941"/>
    </source>
</evidence>
<dbReference type="PANTHER" id="PTHR13142:SF1">
    <property type="entry name" value="INNER CENTROMERE PROTEIN"/>
    <property type="match status" value="1"/>
</dbReference>
<feature type="region of interest" description="Disordered" evidence="8">
    <location>
        <begin position="204"/>
        <end position="235"/>
    </location>
</feature>
<feature type="compositionally biased region" description="Basic and acidic residues" evidence="8">
    <location>
        <begin position="582"/>
        <end position="601"/>
    </location>
</feature>
<feature type="compositionally biased region" description="Basic and acidic residues" evidence="8">
    <location>
        <begin position="340"/>
        <end position="350"/>
    </location>
</feature>
<feature type="domain" description="Inner centromere protein ARK-binding" evidence="9">
    <location>
        <begin position="1167"/>
        <end position="1223"/>
    </location>
</feature>
<evidence type="ECO:0000256" key="2">
    <source>
        <dbReference type="ARBA" id="ARBA00004186"/>
    </source>
</evidence>
<evidence type="ECO:0000313" key="11">
    <source>
        <dbReference type="Proteomes" id="UP001556367"/>
    </source>
</evidence>
<dbReference type="Pfam" id="PF03941">
    <property type="entry name" value="INCENP_ARK-bind"/>
    <property type="match status" value="1"/>
</dbReference>
<keyword evidence="5" id="KW-0159">Chromosome partition</keyword>
<reference evidence="11" key="1">
    <citation type="submission" date="2024-06" db="EMBL/GenBank/DDBJ databases">
        <title>Multi-omics analyses provide insights into the biosynthesis of the anticancer antibiotic pleurotin in Hohenbuehelia grisea.</title>
        <authorList>
            <person name="Weaver J.A."/>
            <person name="Alberti F."/>
        </authorList>
    </citation>
    <scope>NUCLEOTIDE SEQUENCE [LARGE SCALE GENOMIC DNA]</scope>
    <source>
        <strain evidence="11">T-177</strain>
    </source>
</reference>
<feature type="region of interest" description="Disordered" evidence="8">
    <location>
        <begin position="729"/>
        <end position="784"/>
    </location>
</feature>
<feature type="region of interest" description="Disordered" evidence="8">
    <location>
        <begin position="557"/>
        <end position="713"/>
    </location>
</feature>
<dbReference type="PANTHER" id="PTHR13142">
    <property type="entry name" value="INNER CENTROMERE PROTEIN"/>
    <property type="match status" value="1"/>
</dbReference>
<evidence type="ECO:0000256" key="3">
    <source>
        <dbReference type="ARBA" id="ARBA00010042"/>
    </source>
</evidence>
<feature type="region of interest" description="Disordered" evidence="8">
    <location>
        <begin position="112"/>
        <end position="155"/>
    </location>
</feature>
<sequence length="1260" mass="137418">MNVAQQPGLLKWANSVRLTMAGDPGRQFFKDHIQQHGFLFLEDYLGDIVAGPRQDPIIDLVKTPGRKKAAAKKSKPVASRLNNVISLSLEDDTPKENQAPVNTFHQTLLAAKEEKTGDEDGRQTEHSRPPLRDDQNCVRSNEPHTTVSPLPSAPELRFNSQDINAVVSAGEAHVSQAVDIASDTLALPVERSEQNELSVIVEGDEPLPSEEHTALLSPPSKPSEVEEKPLLREDPLQDVRESLQSTTYSSTSSVNTFHSIPLDSPMTETAPFHSASSSVTAHGHMSVPHTDHDDDEVETPHTVDTEFDTIFRHLPNDSADLITSNTPPSEFDVPIQDEPADTKPAHELTRKPSMPSYPSLPAPAPLRKSMRAPRDGSVVAPPSLGAATPGAAAGGKRTSWLAKAREVKALEDVGKRFTHGPGVATAAASALAMPNPFPPLAPATKRKSSEMLGSHGEFAWEEEQRVTKVTKITEDPFVLPKQAPEVKGKERDELPQSVPLAEPAPSPAASAQAGSTTRSDEGIFGLLKKTVGGFGLRAGKSMGKSLGGGQAALGLAEARKAAEAKIAERDRHIEEQAAATDVDSKAQFESERKSLEQKDVARPVPSRPSQVSYTSESDRRMSLSDLFTGKELLVGDKGKDAALAKNVRSTPPRTSNSIDFGNDSISTTPPNSPPASRPTSLSTQPVPVFTKPPPVFVPPAPSTKPPSATTPAVPSKVLSSIFSKPAPKAFGLPTTLHPPSPPPRSVAQLSAQSTMESVMSEPMFDSQEPPAWMPDTQDTEYTQQSQADCLDPIARINQLDEDDDSWPMDEKIAAAAQWNADINAKEDSLTWSTLPTESQRRDSHMPPTEQFTEAQELPGASPSRKVIPGSFEMEVEDDVDRESIVPDSDLRTDELDVEAAPPKSTITLVESKVIRSQSQMSMASTSSSQSQAPGGFFGQASKLVNSVLGTSKKGKTEVKSLQLAAAAAKKQQEEQEKKAVRLKEMENRRQQALQRKAEEEKAKALEQERKLKEEAERRKREREEHTDKRPLKGMHGKKEDDNTKKRKLTVDDEKKAETKKSNLKSLKPATSKSILKPALKQPTALTSSAVFNASYQPQASTSKIPEAKSSKPSTLKGKAPQKAIMVDDDDTQPSQLLQSQMAARAKAQLKAAKQEHAIPSEAIELPDINSEYSDSEDEDRQRTFDPPGWAQSPELRLALQQQQEINPDDIFGPIRPLRMEEIFRTRANKFRARTSSANWTGTDRLTVEEELEYVRRMGYK</sequence>
<keyword evidence="7" id="KW-0539">Nucleus</keyword>
<keyword evidence="4" id="KW-0963">Cytoplasm</keyword>
<dbReference type="Proteomes" id="UP001556367">
    <property type="component" value="Unassembled WGS sequence"/>
</dbReference>
<evidence type="ECO:0000256" key="7">
    <source>
        <dbReference type="ARBA" id="ARBA00023242"/>
    </source>
</evidence>
<feature type="compositionally biased region" description="Polar residues" evidence="8">
    <location>
        <begin position="647"/>
        <end position="669"/>
    </location>
</feature>
<feature type="compositionally biased region" description="Low complexity" evidence="8">
    <location>
        <begin position="916"/>
        <end position="932"/>
    </location>
</feature>
<feature type="compositionally biased region" description="Polar residues" evidence="8">
    <location>
        <begin position="747"/>
        <end position="757"/>
    </location>
</feature>
<feature type="region of interest" description="Disordered" evidence="8">
    <location>
        <begin position="829"/>
        <end position="937"/>
    </location>
</feature>
<feature type="compositionally biased region" description="Basic and acidic residues" evidence="8">
    <location>
        <begin position="557"/>
        <end position="575"/>
    </location>
</feature>
<evidence type="ECO:0000256" key="8">
    <source>
        <dbReference type="SAM" id="MobiDB-lite"/>
    </source>
</evidence>
<feature type="region of interest" description="Disordered" evidence="8">
    <location>
        <begin position="479"/>
        <end position="522"/>
    </location>
</feature>
<feature type="region of interest" description="Disordered" evidence="8">
    <location>
        <begin position="268"/>
        <end position="299"/>
    </location>
</feature>
<evidence type="ECO:0000256" key="4">
    <source>
        <dbReference type="ARBA" id="ARBA00022490"/>
    </source>
</evidence>
<comment type="caution">
    <text evidence="10">The sequence shown here is derived from an EMBL/GenBank/DDBJ whole genome shotgun (WGS) entry which is preliminary data.</text>
</comment>
<keyword evidence="6" id="KW-0206">Cytoskeleton</keyword>
<feature type="compositionally biased region" description="Low complexity" evidence="8">
    <location>
        <begin position="1140"/>
        <end position="1151"/>
    </location>
</feature>
<name>A0ABR3J6U1_9AGAR</name>
<comment type="similarity">
    <text evidence="3">Belongs to the INCENP family.</text>
</comment>
<gene>
    <name evidence="10" type="ORF">HGRIS_007933</name>
</gene>
<proteinExistence type="inferred from homology"/>
<feature type="compositionally biased region" description="Basic and acidic residues" evidence="8">
    <location>
        <begin position="223"/>
        <end position="235"/>
    </location>
</feature>
<evidence type="ECO:0000256" key="1">
    <source>
        <dbReference type="ARBA" id="ARBA00004123"/>
    </source>
</evidence>
<feature type="region of interest" description="Disordered" evidence="8">
    <location>
        <begin position="962"/>
        <end position="1078"/>
    </location>
</feature>
<feature type="compositionally biased region" description="Pro residues" evidence="8">
    <location>
        <begin position="690"/>
        <end position="704"/>
    </location>
</feature>
<evidence type="ECO:0000256" key="6">
    <source>
        <dbReference type="ARBA" id="ARBA00023212"/>
    </source>
</evidence>
<organism evidence="10 11">
    <name type="scientific">Hohenbuehelia grisea</name>
    <dbReference type="NCBI Taxonomy" id="104357"/>
    <lineage>
        <taxon>Eukaryota</taxon>
        <taxon>Fungi</taxon>
        <taxon>Dikarya</taxon>
        <taxon>Basidiomycota</taxon>
        <taxon>Agaricomycotina</taxon>
        <taxon>Agaricomycetes</taxon>
        <taxon>Agaricomycetidae</taxon>
        <taxon>Agaricales</taxon>
        <taxon>Pleurotineae</taxon>
        <taxon>Pleurotaceae</taxon>
        <taxon>Hohenbuehelia</taxon>
    </lineage>
</organism>
<feature type="region of interest" description="Disordered" evidence="8">
    <location>
        <begin position="1094"/>
        <end position="1194"/>
    </location>
</feature>
<feature type="compositionally biased region" description="Basic and acidic residues" evidence="8">
    <location>
        <begin position="881"/>
        <end position="894"/>
    </location>
</feature>
<feature type="compositionally biased region" description="Polar residues" evidence="8">
    <location>
        <begin position="137"/>
        <end position="149"/>
    </location>
</feature>
<evidence type="ECO:0000313" key="10">
    <source>
        <dbReference type="EMBL" id="KAL0951208.1"/>
    </source>
</evidence>
<dbReference type="Gene3D" id="6.10.250.2990">
    <property type="match status" value="1"/>
</dbReference>
<feature type="compositionally biased region" description="Basic and acidic residues" evidence="8">
    <location>
        <begin position="970"/>
        <end position="1060"/>
    </location>
</feature>
<feature type="compositionally biased region" description="Basic and acidic residues" evidence="8">
    <location>
        <begin position="112"/>
        <end position="136"/>
    </location>
</feature>
<feature type="compositionally biased region" description="Basic and acidic residues" evidence="8">
    <location>
        <begin position="484"/>
        <end position="494"/>
    </location>
</feature>
<feature type="compositionally biased region" description="Low complexity" evidence="8">
    <location>
        <begin position="380"/>
        <end position="395"/>
    </location>
</feature>
<feature type="compositionally biased region" description="Basic and acidic residues" evidence="8">
    <location>
        <begin position="633"/>
        <end position="642"/>
    </location>
</feature>
<feature type="region of interest" description="Disordered" evidence="8">
    <location>
        <begin position="326"/>
        <end position="397"/>
    </location>
</feature>